<dbReference type="EMBL" id="CP031165">
    <property type="protein sequence ID" value="AXV08199.1"/>
    <property type="molecule type" value="Genomic_DNA"/>
</dbReference>
<accession>A0A346Y152</accession>
<evidence type="ECO:0000313" key="2">
    <source>
        <dbReference type="EMBL" id="AXV08199.1"/>
    </source>
</evidence>
<dbReference type="AlphaFoldDB" id="A0A346Y152"/>
<keyword evidence="3" id="KW-1185">Reference proteome</keyword>
<evidence type="ECO:0000313" key="3">
    <source>
        <dbReference type="Proteomes" id="UP000264006"/>
    </source>
</evidence>
<reference evidence="2 3" key="1">
    <citation type="submission" date="2018-09" db="EMBL/GenBank/DDBJ databases">
        <title>Complete genome sequence of Euzebya sp. DY32-46 isolated from seawater of Pacific Ocean.</title>
        <authorList>
            <person name="Xu L."/>
            <person name="Wu Y.-H."/>
            <person name="Xu X.-W."/>
        </authorList>
    </citation>
    <scope>NUCLEOTIDE SEQUENCE [LARGE SCALE GENOMIC DNA]</scope>
    <source>
        <strain evidence="2 3">DY32-46</strain>
    </source>
</reference>
<feature type="region of interest" description="Disordered" evidence="1">
    <location>
        <begin position="145"/>
        <end position="188"/>
    </location>
</feature>
<organism evidence="2 3">
    <name type="scientific">Euzebya pacifica</name>
    <dbReference type="NCBI Taxonomy" id="1608957"/>
    <lineage>
        <taxon>Bacteria</taxon>
        <taxon>Bacillati</taxon>
        <taxon>Actinomycetota</taxon>
        <taxon>Nitriliruptoria</taxon>
        <taxon>Euzebyales</taxon>
    </lineage>
</organism>
<proteinExistence type="predicted"/>
<dbReference type="Proteomes" id="UP000264006">
    <property type="component" value="Chromosome"/>
</dbReference>
<dbReference type="KEGG" id="euz:DVS28_a3526"/>
<gene>
    <name evidence="2" type="ORF">DVS28_a3526</name>
</gene>
<protein>
    <submittedName>
        <fullName evidence="2">Uncharacterized protein</fullName>
    </submittedName>
</protein>
<name>A0A346Y152_9ACTN</name>
<evidence type="ECO:0000256" key="1">
    <source>
        <dbReference type="SAM" id="MobiDB-lite"/>
    </source>
</evidence>
<feature type="compositionally biased region" description="Polar residues" evidence="1">
    <location>
        <begin position="170"/>
        <end position="181"/>
    </location>
</feature>
<sequence>MLHAGCAPVWGWTGLLSGCAGRRTVRTVPTGLKSYGQPGVRKRRYTATAIAISTIPSRIALSNVPPVRGKGVPCCGTRTISVVSSTTGSSVWLTGGCVGWAVGASVGGVVGDDVGCGDGCGVGEPVGDGVGMVVGVSPGSGVGCAGGPAGGRVRAGTSTITGTEPLRATNRPSDNGSSTAGNPLADEQ</sequence>